<organism evidence="1 2">
    <name type="scientific">Brevundimonas faecalis</name>
    <dbReference type="NCBI Taxonomy" id="947378"/>
    <lineage>
        <taxon>Bacteria</taxon>
        <taxon>Pseudomonadati</taxon>
        <taxon>Pseudomonadota</taxon>
        <taxon>Alphaproteobacteria</taxon>
        <taxon>Caulobacterales</taxon>
        <taxon>Caulobacteraceae</taxon>
        <taxon>Brevundimonas</taxon>
    </lineage>
</organism>
<protein>
    <submittedName>
        <fullName evidence="1">Uncharacterized protein</fullName>
    </submittedName>
</protein>
<evidence type="ECO:0000313" key="2">
    <source>
        <dbReference type="Proteomes" id="UP001549313"/>
    </source>
</evidence>
<reference evidence="1 2" key="1">
    <citation type="submission" date="2024-06" db="EMBL/GenBank/DDBJ databases">
        <title>Sorghum-associated microbial communities from plants grown in Nebraska, USA.</title>
        <authorList>
            <person name="Schachtman D."/>
        </authorList>
    </citation>
    <scope>NUCLEOTIDE SEQUENCE [LARGE SCALE GENOMIC DNA]</scope>
    <source>
        <strain evidence="1 2">2814</strain>
    </source>
</reference>
<evidence type="ECO:0000313" key="1">
    <source>
        <dbReference type="EMBL" id="MET4683270.1"/>
    </source>
</evidence>
<dbReference type="SUPFAM" id="SSF56935">
    <property type="entry name" value="Porins"/>
    <property type="match status" value="1"/>
</dbReference>
<keyword evidence="2" id="KW-1185">Reference proteome</keyword>
<gene>
    <name evidence="1" type="ORF">ABIE19_001179</name>
</gene>
<dbReference type="EMBL" id="JBEPTF010000001">
    <property type="protein sequence ID" value="MET4683270.1"/>
    <property type="molecule type" value="Genomic_DNA"/>
</dbReference>
<sequence>MATTYVVQGGTIDFDAWIFNAGATWEVIDSYERGWRGRYDRLSTSIAAFRTTSDFGDVQSFNNGLILLRTAERINGVEALAWPSVHDGEAWSPPGPREGVNVTICRFDIASPSH</sequence>
<comment type="caution">
    <text evidence="1">The sequence shown here is derived from an EMBL/GenBank/DDBJ whole genome shotgun (WGS) entry which is preliminary data.</text>
</comment>
<dbReference type="RefSeq" id="WP_354088197.1">
    <property type="nucleotide sequence ID" value="NZ_JBEPTF010000001.1"/>
</dbReference>
<accession>A0ABV2R9M1</accession>
<dbReference type="Proteomes" id="UP001549313">
    <property type="component" value="Unassembled WGS sequence"/>
</dbReference>
<name>A0ABV2R9M1_9CAUL</name>
<proteinExistence type="predicted"/>